<reference evidence="3" key="1">
    <citation type="journal article" date="2019" name="Int. J. Syst. Evol. Microbiol.">
        <title>The Global Catalogue of Microorganisms (GCM) 10K type strain sequencing project: providing services to taxonomists for standard genome sequencing and annotation.</title>
        <authorList>
            <consortium name="The Broad Institute Genomics Platform"/>
            <consortium name="The Broad Institute Genome Sequencing Center for Infectious Disease"/>
            <person name="Wu L."/>
            <person name="Ma J."/>
        </authorList>
    </citation>
    <scope>NUCLEOTIDE SEQUENCE [LARGE SCALE GENOMIC DNA]</scope>
    <source>
        <strain evidence="3">JCM 17250</strain>
    </source>
</reference>
<gene>
    <name evidence="2" type="ORF">GCM10022410_19890</name>
</gene>
<proteinExistence type="predicted"/>
<dbReference type="RefSeq" id="WP_344912745.1">
    <property type="nucleotide sequence ID" value="NZ_BAABDL010000112.1"/>
</dbReference>
<dbReference type="Gene3D" id="1.10.3210.10">
    <property type="entry name" value="Hypothetical protein af1432"/>
    <property type="match status" value="1"/>
</dbReference>
<name>A0ABP7VUU9_9BACI</name>
<dbReference type="InterPro" id="IPR003607">
    <property type="entry name" value="HD/PDEase_dom"/>
</dbReference>
<sequence>MSTERLMRAITFATVKHDGQKRKVNKEPFIAHPYRVAMLLKEHDCNQDLVIAGLLHDVVEDTDGTLDEIDALFGQNVTQLVSTVTEKEKSLPWDTRKQQSIDQIRQAPIDVKLIACADKIDNLGSMLDNEMVYGDAMWHAFERGKKDQQWYYQNMFDSVTAGINRNQFHPLMEQFEFLLRQFLDQK</sequence>
<protein>
    <submittedName>
        <fullName evidence="2">HD domain-containing protein</fullName>
    </submittedName>
</protein>
<dbReference type="SMART" id="SM00471">
    <property type="entry name" value="HDc"/>
    <property type="match status" value="1"/>
</dbReference>
<keyword evidence="3" id="KW-1185">Reference proteome</keyword>
<comment type="caution">
    <text evidence="2">The sequence shown here is derived from an EMBL/GenBank/DDBJ whole genome shotgun (WGS) entry which is preliminary data.</text>
</comment>
<dbReference type="Proteomes" id="UP001501734">
    <property type="component" value="Unassembled WGS sequence"/>
</dbReference>
<feature type="domain" description="HD/PDEase" evidence="1">
    <location>
        <begin position="25"/>
        <end position="132"/>
    </location>
</feature>
<dbReference type="PANTHER" id="PTHR46246:SF1">
    <property type="entry name" value="GUANOSINE-3',5'-BIS(DIPHOSPHATE) 3'-PYROPHOSPHOHYDROLASE MESH1"/>
    <property type="match status" value="1"/>
</dbReference>
<evidence type="ECO:0000259" key="1">
    <source>
        <dbReference type="SMART" id="SM00471"/>
    </source>
</evidence>
<dbReference type="Pfam" id="PF13328">
    <property type="entry name" value="HD_4"/>
    <property type="match status" value="1"/>
</dbReference>
<organism evidence="2 3">
    <name type="scientific">Amphibacillus indicireducens</name>
    <dbReference type="NCBI Taxonomy" id="1076330"/>
    <lineage>
        <taxon>Bacteria</taxon>
        <taxon>Bacillati</taxon>
        <taxon>Bacillota</taxon>
        <taxon>Bacilli</taxon>
        <taxon>Bacillales</taxon>
        <taxon>Bacillaceae</taxon>
        <taxon>Amphibacillus</taxon>
    </lineage>
</organism>
<dbReference type="SUPFAM" id="SSF109604">
    <property type="entry name" value="HD-domain/PDEase-like"/>
    <property type="match status" value="1"/>
</dbReference>
<evidence type="ECO:0000313" key="2">
    <source>
        <dbReference type="EMBL" id="GAA4074889.1"/>
    </source>
</evidence>
<evidence type="ECO:0000313" key="3">
    <source>
        <dbReference type="Proteomes" id="UP001501734"/>
    </source>
</evidence>
<accession>A0ABP7VUU9</accession>
<dbReference type="InterPro" id="IPR052194">
    <property type="entry name" value="MESH1"/>
</dbReference>
<dbReference type="PANTHER" id="PTHR46246">
    <property type="entry name" value="GUANOSINE-3',5'-BIS(DIPHOSPHATE) 3'-PYROPHOSPHOHYDROLASE MESH1"/>
    <property type="match status" value="1"/>
</dbReference>
<dbReference type="CDD" id="cd00077">
    <property type="entry name" value="HDc"/>
    <property type="match status" value="1"/>
</dbReference>
<dbReference type="EMBL" id="BAABDL010000112">
    <property type="protein sequence ID" value="GAA4074889.1"/>
    <property type="molecule type" value="Genomic_DNA"/>
</dbReference>